<organism evidence="4 5">
    <name type="scientific">Haemonchus contortus</name>
    <name type="common">Barber pole worm</name>
    <dbReference type="NCBI Taxonomy" id="6289"/>
    <lineage>
        <taxon>Eukaryota</taxon>
        <taxon>Metazoa</taxon>
        <taxon>Ecdysozoa</taxon>
        <taxon>Nematoda</taxon>
        <taxon>Chromadorea</taxon>
        <taxon>Rhabditida</taxon>
        <taxon>Rhabditina</taxon>
        <taxon>Rhabditomorpha</taxon>
        <taxon>Strongyloidea</taxon>
        <taxon>Trichostrongylidae</taxon>
        <taxon>Haemonchus</taxon>
    </lineage>
</organism>
<dbReference type="PANTHER" id="PTHR24637:SF294">
    <property type="entry name" value="NEMATODE CUTICLE COLLAGEN N-TERMINAL DOMAIN-CONTAINING PROTEIN"/>
    <property type="match status" value="1"/>
</dbReference>
<evidence type="ECO:0000259" key="3">
    <source>
        <dbReference type="SMART" id="SM01088"/>
    </source>
</evidence>
<evidence type="ECO:0000256" key="1">
    <source>
        <dbReference type="ARBA" id="ARBA00022737"/>
    </source>
</evidence>
<feature type="compositionally biased region" description="Low complexity" evidence="2">
    <location>
        <begin position="138"/>
        <end position="147"/>
    </location>
</feature>
<dbReference type="WBParaSite" id="HCON_00100700-00001">
    <property type="protein sequence ID" value="HCON_00100700-00001"/>
    <property type="gene ID" value="HCON_00100700"/>
</dbReference>
<accession>A0A7I4YIC6</accession>
<dbReference type="InterPro" id="IPR008160">
    <property type="entry name" value="Collagen"/>
</dbReference>
<dbReference type="GO" id="GO:0042302">
    <property type="term" value="F:structural constituent of cuticle"/>
    <property type="evidence" value="ECO:0007669"/>
    <property type="project" value="InterPro"/>
</dbReference>
<protein>
    <submittedName>
        <fullName evidence="5">Col_cuticle_N domain-containing protein</fullName>
    </submittedName>
</protein>
<feature type="compositionally biased region" description="Low complexity" evidence="2">
    <location>
        <begin position="274"/>
        <end position="289"/>
    </location>
</feature>
<sequence length="353" mass="36256">MFSARNAGLMACACSTGALLVCLFYVPALVMKIQNINDQLRIDSDEFRVMADLTWTELTKARVGGLERIRRQTYASSGSTPKKTYPLHSSYVKSQDAFVEASPTCNCQANNKCPPGPPGRPGKPGLDGEPGSPGKPGAPGLAGIAPPVTIDSQQGCRVCPHGPRGPTGPPGEPGPIGEEGAPGPVGRVGETGREGYPGQPGIPGESGKPGKVGEPGVPGRDGTRGGKGPTGDKGEPGPQGQKGPAGYPGRDGQRGSDGEAGPPGPPGSPGMPGEPGQQGIVGQPGQPGQDANYCKCPERSLGVNRYAEKPKSTVAPAPPPAQSYDSPPAAVQAPSYETVEAPRNPYRKWKWLH</sequence>
<dbReference type="Proteomes" id="UP000025227">
    <property type="component" value="Unplaced"/>
</dbReference>
<dbReference type="Pfam" id="PF01484">
    <property type="entry name" value="Col_cuticle_N"/>
    <property type="match status" value="1"/>
</dbReference>
<feature type="domain" description="Nematode cuticle collagen N-terminal" evidence="3">
    <location>
        <begin position="6"/>
        <end position="58"/>
    </location>
</feature>
<dbReference type="OrthoDB" id="10037288at2759"/>
<dbReference type="AlphaFoldDB" id="A0A7I4YIC6"/>
<evidence type="ECO:0000313" key="5">
    <source>
        <dbReference type="WBParaSite" id="HCON_00100700-00001"/>
    </source>
</evidence>
<proteinExistence type="predicted"/>
<name>A0A7I4YIC6_HAECO</name>
<evidence type="ECO:0000313" key="4">
    <source>
        <dbReference type="Proteomes" id="UP000025227"/>
    </source>
</evidence>
<feature type="compositionally biased region" description="Low complexity" evidence="2">
    <location>
        <begin position="236"/>
        <end position="248"/>
    </location>
</feature>
<dbReference type="PANTHER" id="PTHR24637">
    <property type="entry name" value="COLLAGEN"/>
    <property type="match status" value="1"/>
</dbReference>
<reference evidence="5" key="1">
    <citation type="submission" date="2020-12" db="UniProtKB">
        <authorList>
            <consortium name="WormBaseParasite"/>
        </authorList>
    </citation>
    <scope>IDENTIFICATION</scope>
    <source>
        <strain evidence="5">MHco3</strain>
    </source>
</reference>
<dbReference type="Pfam" id="PF01391">
    <property type="entry name" value="Collagen"/>
    <property type="match status" value="2"/>
</dbReference>
<keyword evidence="1" id="KW-0677">Repeat</keyword>
<feature type="compositionally biased region" description="Low complexity" evidence="2">
    <location>
        <begin position="175"/>
        <end position="185"/>
    </location>
</feature>
<evidence type="ECO:0000256" key="2">
    <source>
        <dbReference type="SAM" id="MobiDB-lite"/>
    </source>
</evidence>
<dbReference type="InterPro" id="IPR002486">
    <property type="entry name" value="Col_cuticle_N"/>
</dbReference>
<feature type="region of interest" description="Disordered" evidence="2">
    <location>
        <begin position="109"/>
        <end position="338"/>
    </location>
</feature>
<dbReference type="SMART" id="SM01088">
    <property type="entry name" value="Col_cuticle_N"/>
    <property type="match status" value="1"/>
</dbReference>
<keyword evidence="4" id="KW-1185">Reference proteome</keyword>
<dbReference type="OMA" id="CKCPERN"/>